<name>A0A395VBD2_9FIRM</name>
<protein>
    <submittedName>
        <fullName evidence="1">Uncharacterized protein</fullName>
    </submittedName>
</protein>
<sequence>MARITLNGSTQDIVIKMSEGNPGCIQYLCELFSSDPIKAFKYCLRYDAAELYGSRLYQFWNDCCGRNIEIVHKVMEQYDDEEILRHIDNGKGYGTPFEIKEVM</sequence>
<comment type="caution">
    <text evidence="1">The sequence shown here is derived from an EMBL/GenBank/DDBJ whole genome shotgun (WGS) entry which is preliminary data.</text>
</comment>
<gene>
    <name evidence="1" type="ORF">DWX93_00630</name>
</gene>
<proteinExistence type="predicted"/>
<dbReference type="AlphaFoldDB" id="A0A395VBD2"/>
<evidence type="ECO:0000313" key="1">
    <source>
        <dbReference type="EMBL" id="RGS41878.1"/>
    </source>
</evidence>
<dbReference type="EMBL" id="QRVL01000001">
    <property type="protein sequence ID" value="RGS41878.1"/>
    <property type="molecule type" value="Genomic_DNA"/>
</dbReference>
<evidence type="ECO:0000313" key="2">
    <source>
        <dbReference type="Proteomes" id="UP000266172"/>
    </source>
</evidence>
<accession>A0A395VBD2</accession>
<reference evidence="1 2" key="1">
    <citation type="submission" date="2018-08" db="EMBL/GenBank/DDBJ databases">
        <title>A genome reference for cultivated species of the human gut microbiota.</title>
        <authorList>
            <person name="Zou Y."/>
            <person name="Xue W."/>
            <person name="Luo G."/>
        </authorList>
    </citation>
    <scope>NUCLEOTIDE SEQUENCE [LARGE SCALE GENOMIC DNA]</scope>
    <source>
        <strain evidence="1 2">AF22-12AC</strain>
    </source>
</reference>
<organism evidence="1 2">
    <name type="scientific">Roseburia hominis</name>
    <dbReference type="NCBI Taxonomy" id="301301"/>
    <lineage>
        <taxon>Bacteria</taxon>
        <taxon>Bacillati</taxon>
        <taxon>Bacillota</taxon>
        <taxon>Clostridia</taxon>
        <taxon>Lachnospirales</taxon>
        <taxon>Lachnospiraceae</taxon>
        <taxon>Roseburia</taxon>
    </lineage>
</organism>
<dbReference type="RefSeq" id="WP_118096143.1">
    <property type="nucleotide sequence ID" value="NZ_QRVL01000001.1"/>
</dbReference>
<dbReference type="Proteomes" id="UP000266172">
    <property type="component" value="Unassembled WGS sequence"/>
</dbReference>